<dbReference type="RefSeq" id="WP_138864971.1">
    <property type="nucleotide sequence ID" value="NZ_VCPC01000003.1"/>
</dbReference>
<proteinExistence type="predicted"/>
<feature type="signal peptide" evidence="1">
    <location>
        <begin position="1"/>
        <end position="19"/>
    </location>
</feature>
<accession>A0ABY2X8U9</accession>
<sequence>MRIALATCLALLAALPARAEDCTDRARDLVAHEFLGGQPHIARIRTVWNGIETQSVFRWKSVTHHMTEAILPEGSPDSMYHDGVYYGSDGRGGWSEFNRTDPDVARAQADEIRQTLAANLTSADCVQITHGGAPYTAMTAQVSAFPPYESDLVSIYFIDEAGDVRAIRQSYKMAGHDMMMEQTLDPAPGLDLPLP</sequence>
<keyword evidence="1" id="KW-0732">Signal</keyword>
<evidence type="ECO:0000313" key="3">
    <source>
        <dbReference type="Proteomes" id="UP001191082"/>
    </source>
</evidence>
<comment type="caution">
    <text evidence="2">The sequence shown here is derived from an EMBL/GenBank/DDBJ whole genome shotgun (WGS) entry which is preliminary data.</text>
</comment>
<keyword evidence="3" id="KW-1185">Reference proteome</keyword>
<dbReference type="Proteomes" id="UP001191082">
    <property type="component" value="Unassembled WGS sequence"/>
</dbReference>
<reference evidence="2 3" key="1">
    <citation type="submission" date="2019-05" db="EMBL/GenBank/DDBJ databases">
        <title>Marivita sp. nov. isolated from sea sediment.</title>
        <authorList>
            <person name="Kim W."/>
        </authorList>
    </citation>
    <scope>NUCLEOTIDE SEQUENCE [LARGE SCALE GENOMIC DNA]</scope>
    <source>
        <strain evidence="2 3">CAU 1492</strain>
    </source>
</reference>
<dbReference type="EMBL" id="VCPC01000003">
    <property type="protein sequence ID" value="TMV11911.1"/>
    <property type="molecule type" value="Genomic_DNA"/>
</dbReference>
<evidence type="ECO:0000313" key="2">
    <source>
        <dbReference type="EMBL" id="TMV11911.1"/>
    </source>
</evidence>
<name>A0ABY2X8U9_9RHOB</name>
<protein>
    <recommendedName>
        <fullName evidence="4">Lipoprotein</fullName>
    </recommendedName>
</protein>
<gene>
    <name evidence="2" type="ORF">FGK64_16790</name>
</gene>
<evidence type="ECO:0000256" key="1">
    <source>
        <dbReference type="SAM" id="SignalP"/>
    </source>
</evidence>
<organism evidence="2 3">
    <name type="scientific">Arenibacterium halophilum</name>
    <dbReference type="NCBI Taxonomy" id="2583821"/>
    <lineage>
        <taxon>Bacteria</taxon>
        <taxon>Pseudomonadati</taxon>
        <taxon>Pseudomonadota</taxon>
        <taxon>Alphaproteobacteria</taxon>
        <taxon>Rhodobacterales</taxon>
        <taxon>Paracoccaceae</taxon>
        <taxon>Arenibacterium</taxon>
    </lineage>
</organism>
<evidence type="ECO:0008006" key="4">
    <source>
        <dbReference type="Google" id="ProtNLM"/>
    </source>
</evidence>
<feature type="chain" id="PRO_5046092778" description="Lipoprotein" evidence="1">
    <location>
        <begin position="20"/>
        <end position="195"/>
    </location>
</feature>